<keyword evidence="1" id="KW-0732">Signal</keyword>
<dbReference type="InterPro" id="IPR037176">
    <property type="entry name" value="Osmotin/thaumatin-like_sf"/>
</dbReference>
<protein>
    <submittedName>
        <fullName evidence="2">Thaumatin</fullName>
    </submittedName>
</protein>
<dbReference type="InterPro" id="IPR001938">
    <property type="entry name" value="Thaumatin"/>
</dbReference>
<sequence length="269" mass="28191">MQKPFVAAFLLSCYGATARQFTVKNNCQYTVWCHTRSTYGVTTGPPAVSRGGAIVISASQIRPRAPPAHATAACSALRPAARRVPAPFAWGIPPVTVAEWTLGTNGQPDNYDGTELSGPLVQRTDFLLTAVSLVDGFNIPMSVVPTGGCPEASCPADLNPNCPGPLQLQGPDGIDGCKSACSANLDGNPGDSPNCCTGSHKVPATCPPSGVQDYSYFIKASKGQGGRSFAVPRWSVGAEYCLKVHGDLEQHGKSLPGMGKQNDWAETRN</sequence>
<evidence type="ECO:0000313" key="3">
    <source>
        <dbReference type="Proteomes" id="UP001219525"/>
    </source>
</evidence>
<proteinExistence type="predicted"/>
<dbReference type="Gene3D" id="2.60.110.10">
    <property type="entry name" value="Thaumatin"/>
    <property type="match status" value="1"/>
</dbReference>
<dbReference type="Pfam" id="PF00314">
    <property type="entry name" value="Thaumatin"/>
    <property type="match status" value="1"/>
</dbReference>
<organism evidence="2 3">
    <name type="scientific">Mycena pura</name>
    <dbReference type="NCBI Taxonomy" id="153505"/>
    <lineage>
        <taxon>Eukaryota</taxon>
        <taxon>Fungi</taxon>
        <taxon>Dikarya</taxon>
        <taxon>Basidiomycota</taxon>
        <taxon>Agaricomycotina</taxon>
        <taxon>Agaricomycetes</taxon>
        <taxon>Agaricomycetidae</taxon>
        <taxon>Agaricales</taxon>
        <taxon>Marasmiineae</taxon>
        <taxon>Mycenaceae</taxon>
        <taxon>Mycena</taxon>
    </lineage>
</organism>
<name>A0AAD7E5R9_9AGAR</name>
<feature type="chain" id="PRO_5042135294" evidence="1">
    <location>
        <begin position="19"/>
        <end position="269"/>
    </location>
</feature>
<keyword evidence="3" id="KW-1185">Reference proteome</keyword>
<reference evidence="2" key="1">
    <citation type="submission" date="2023-03" db="EMBL/GenBank/DDBJ databases">
        <title>Massive genome expansion in bonnet fungi (Mycena s.s.) driven by repeated elements and novel gene families across ecological guilds.</title>
        <authorList>
            <consortium name="Lawrence Berkeley National Laboratory"/>
            <person name="Harder C.B."/>
            <person name="Miyauchi S."/>
            <person name="Viragh M."/>
            <person name="Kuo A."/>
            <person name="Thoen E."/>
            <person name="Andreopoulos B."/>
            <person name="Lu D."/>
            <person name="Skrede I."/>
            <person name="Drula E."/>
            <person name="Henrissat B."/>
            <person name="Morin E."/>
            <person name="Kohler A."/>
            <person name="Barry K."/>
            <person name="LaButti K."/>
            <person name="Morin E."/>
            <person name="Salamov A."/>
            <person name="Lipzen A."/>
            <person name="Mereny Z."/>
            <person name="Hegedus B."/>
            <person name="Baldrian P."/>
            <person name="Stursova M."/>
            <person name="Weitz H."/>
            <person name="Taylor A."/>
            <person name="Grigoriev I.V."/>
            <person name="Nagy L.G."/>
            <person name="Martin F."/>
            <person name="Kauserud H."/>
        </authorList>
    </citation>
    <scope>NUCLEOTIDE SEQUENCE</scope>
    <source>
        <strain evidence="2">9144</strain>
    </source>
</reference>
<dbReference type="PANTHER" id="PTHR31048">
    <property type="entry name" value="OS03G0233200 PROTEIN"/>
    <property type="match status" value="1"/>
</dbReference>
<dbReference type="SMART" id="SM00205">
    <property type="entry name" value="THN"/>
    <property type="match status" value="1"/>
</dbReference>
<gene>
    <name evidence="2" type="ORF">GGX14DRAFT_384233</name>
</gene>
<comment type="caution">
    <text evidence="2">The sequence shown here is derived from an EMBL/GenBank/DDBJ whole genome shotgun (WGS) entry which is preliminary data.</text>
</comment>
<dbReference type="EMBL" id="JARJCW010000001">
    <property type="protein sequence ID" value="KAJ7230283.1"/>
    <property type="molecule type" value="Genomic_DNA"/>
</dbReference>
<dbReference type="PROSITE" id="PS51367">
    <property type="entry name" value="THAUMATIN_2"/>
    <property type="match status" value="1"/>
</dbReference>
<evidence type="ECO:0000313" key="2">
    <source>
        <dbReference type="EMBL" id="KAJ7230283.1"/>
    </source>
</evidence>
<accession>A0AAD7E5R9</accession>
<dbReference type="Proteomes" id="UP001219525">
    <property type="component" value="Unassembled WGS sequence"/>
</dbReference>
<dbReference type="AlphaFoldDB" id="A0AAD7E5R9"/>
<evidence type="ECO:0000256" key="1">
    <source>
        <dbReference type="SAM" id="SignalP"/>
    </source>
</evidence>
<dbReference type="SUPFAM" id="SSF49870">
    <property type="entry name" value="Osmotin, thaumatin-like protein"/>
    <property type="match status" value="1"/>
</dbReference>
<feature type="signal peptide" evidence="1">
    <location>
        <begin position="1"/>
        <end position="18"/>
    </location>
</feature>